<gene>
    <name evidence="1" type="ORF">TPAB3V08_LOCUS10649</name>
</gene>
<evidence type="ECO:0000313" key="1">
    <source>
        <dbReference type="EMBL" id="CAG2063702.1"/>
    </source>
</evidence>
<accession>A0ABN7P9I7</accession>
<evidence type="ECO:0000313" key="2">
    <source>
        <dbReference type="Proteomes" id="UP001153148"/>
    </source>
</evidence>
<sequence>MFPGSQFCSLDKLHTVTGAENWVLRFKDFLDQDIPAPSPFFWVKVKCQIMPSKRSMEVTMRVKVRNEEDNPPESHGEPRVTLPLEHDRNIKVDFVPPLRAVGLSEPFAHYRPMRGTLLNTELEWYPRHVKIFRGAHQYARLTGPWDPRGAFFILEDQSVFNITSEGGILYVADVGALLAASEHIE</sequence>
<organism evidence="1 2">
    <name type="scientific">Timema podura</name>
    <name type="common">Walking stick</name>
    <dbReference type="NCBI Taxonomy" id="61482"/>
    <lineage>
        <taxon>Eukaryota</taxon>
        <taxon>Metazoa</taxon>
        <taxon>Ecdysozoa</taxon>
        <taxon>Arthropoda</taxon>
        <taxon>Hexapoda</taxon>
        <taxon>Insecta</taxon>
        <taxon>Pterygota</taxon>
        <taxon>Neoptera</taxon>
        <taxon>Polyneoptera</taxon>
        <taxon>Phasmatodea</taxon>
        <taxon>Timematodea</taxon>
        <taxon>Timematoidea</taxon>
        <taxon>Timematidae</taxon>
        <taxon>Timema</taxon>
    </lineage>
</organism>
<dbReference type="EMBL" id="CAJPIN010028326">
    <property type="protein sequence ID" value="CAG2063702.1"/>
    <property type="molecule type" value="Genomic_DNA"/>
</dbReference>
<proteinExistence type="predicted"/>
<comment type="caution">
    <text evidence="1">The sequence shown here is derived from an EMBL/GenBank/DDBJ whole genome shotgun (WGS) entry which is preliminary data.</text>
</comment>
<reference evidence="1" key="1">
    <citation type="submission" date="2021-03" db="EMBL/GenBank/DDBJ databases">
        <authorList>
            <person name="Tran Van P."/>
        </authorList>
    </citation>
    <scope>NUCLEOTIDE SEQUENCE</scope>
</reference>
<protein>
    <submittedName>
        <fullName evidence="1">Uncharacterized protein</fullName>
    </submittedName>
</protein>
<dbReference type="Proteomes" id="UP001153148">
    <property type="component" value="Unassembled WGS sequence"/>
</dbReference>
<name>A0ABN7P9I7_TIMPD</name>
<keyword evidence="2" id="KW-1185">Reference proteome</keyword>